<evidence type="ECO:0000256" key="2">
    <source>
        <dbReference type="ARBA" id="ARBA00005752"/>
    </source>
</evidence>
<dbReference type="PANTHER" id="PTHR43284:SF1">
    <property type="entry name" value="ASPARAGINE SYNTHETASE"/>
    <property type="match status" value="1"/>
</dbReference>
<name>A0ABU5QEZ6_9BACT</name>
<comment type="catalytic activity">
    <reaction evidence="7">
        <text>L-aspartate + L-glutamine + ATP + H2O = L-asparagine + L-glutamate + AMP + diphosphate + H(+)</text>
        <dbReference type="Rhea" id="RHEA:12228"/>
        <dbReference type="ChEBI" id="CHEBI:15377"/>
        <dbReference type="ChEBI" id="CHEBI:15378"/>
        <dbReference type="ChEBI" id="CHEBI:29985"/>
        <dbReference type="ChEBI" id="CHEBI:29991"/>
        <dbReference type="ChEBI" id="CHEBI:30616"/>
        <dbReference type="ChEBI" id="CHEBI:33019"/>
        <dbReference type="ChEBI" id="CHEBI:58048"/>
        <dbReference type="ChEBI" id="CHEBI:58359"/>
        <dbReference type="ChEBI" id="CHEBI:456215"/>
        <dbReference type="EC" id="6.3.5.4"/>
    </reaction>
</comment>
<dbReference type="InterPro" id="IPR051786">
    <property type="entry name" value="ASN_synthetase/amidase"/>
</dbReference>
<dbReference type="EC" id="6.3.5.4" evidence="3"/>
<dbReference type="InterPro" id="IPR033738">
    <property type="entry name" value="AsnB_N"/>
</dbReference>
<comment type="caution">
    <text evidence="9">The sequence shown here is derived from an EMBL/GenBank/DDBJ whole genome shotgun (WGS) entry which is preliminary data.</text>
</comment>
<reference evidence="9 10" key="1">
    <citation type="submission" date="2023-12" db="EMBL/GenBank/DDBJ databases">
        <title>Novel species of the genus Arcicella isolated from rivers.</title>
        <authorList>
            <person name="Lu H."/>
        </authorList>
    </citation>
    <scope>NUCLEOTIDE SEQUENCE [LARGE SCALE GENOMIC DNA]</scope>
    <source>
        <strain evidence="9 10">KCTC 23307</strain>
    </source>
</reference>
<dbReference type="InterPro" id="IPR001962">
    <property type="entry name" value="Asn_synthase"/>
</dbReference>
<evidence type="ECO:0000313" key="9">
    <source>
        <dbReference type="EMBL" id="MEA5141178.1"/>
    </source>
</evidence>
<dbReference type="Pfam" id="PF00733">
    <property type="entry name" value="Asn_synthase"/>
    <property type="match status" value="1"/>
</dbReference>
<keyword evidence="9" id="KW-0436">Ligase</keyword>
<dbReference type="Pfam" id="PF13537">
    <property type="entry name" value="GATase_7"/>
    <property type="match status" value="1"/>
</dbReference>
<dbReference type="SUPFAM" id="SSF52402">
    <property type="entry name" value="Adenine nucleotide alpha hydrolases-like"/>
    <property type="match status" value="1"/>
</dbReference>
<accession>A0ABU5QEZ6</accession>
<dbReference type="EMBL" id="JAYFUM010000024">
    <property type="protein sequence ID" value="MEA5141178.1"/>
    <property type="molecule type" value="Genomic_DNA"/>
</dbReference>
<dbReference type="InterPro" id="IPR014729">
    <property type="entry name" value="Rossmann-like_a/b/a_fold"/>
</dbReference>
<gene>
    <name evidence="9" type="primary">asnB</name>
    <name evidence="9" type="ORF">VB248_18645</name>
</gene>
<dbReference type="NCBIfam" id="TIGR01536">
    <property type="entry name" value="asn_synth_AEB"/>
    <property type="match status" value="1"/>
</dbReference>
<dbReference type="Gene3D" id="3.40.50.620">
    <property type="entry name" value="HUPs"/>
    <property type="match status" value="1"/>
</dbReference>
<comment type="pathway">
    <text evidence="1">Amino-acid biosynthesis; L-asparagine biosynthesis; L-asparagine from L-aspartate (L-Gln route): step 1/1.</text>
</comment>
<protein>
    <recommendedName>
        <fullName evidence="3">asparagine synthase (glutamine-hydrolyzing)</fullName>
        <ecNumber evidence="3">6.3.5.4</ecNumber>
    </recommendedName>
</protein>
<keyword evidence="5" id="KW-0067">ATP-binding</keyword>
<evidence type="ECO:0000256" key="5">
    <source>
        <dbReference type="ARBA" id="ARBA00022840"/>
    </source>
</evidence>
<evidence type="ECO:0000256" key="7">
    <source>
        <dbReference type="ARBA" id="ARBA00048741"/>
    </source>
</evidence>
<dbReference type="Proteomes" id="UP001302949">
    <property type="component" value="Unassembled WGS sequence"/>
</dbReference>
<evidence type="ECO:0000256" key="6">
    <source>
        <dbReference type="ARBA" id="ARBA00022962"/>
    </source>
</evidence>
<proteinExistence type="inferred from homology"/>
<dbReference type="GO" id="GO:0004066">
    <property type="term" value="F:asparagine synthase (glutamine-hydrolyzing) activity"/>
    <property type="evidence" value="ECO:0007669"/>
    <property type="project" value="UniProtKB-EC"/>
</dbReference>
<keyword evidence="10" id="KW-1185">Reference proteome</keyword>
<dbReference type="PANTHER" id="PTHR43284">
    <property type="entry name" value="ASPARAGINE SYNTHETASE (GLUTAMINE-HYDROLYZING)"/>
    <property type="match status" value="1"/>
</dbReference>
<evidence type="ECO:0000259" key="8">
    <source>
        <dbReference type="PROSITE" id="PS51278"/>
    </source>
</evidence>
<evidence type="ECO:0000313" key="10">
    <source>
        <dbReference type="Proteomes" id="UP001302949"/>
    </source>
</evidence>
<keyword evidence="4" id="KW-0547">Nucleotide-binding</keyword>
<sequence>MCGISAVFRYTEISKADQERLILMNEEMHYRGPDDRGIWYDEKCGMAQVRLSIIGIEKGKQPLFNEDKSLVLICNGEIYNYIELKRDLQDKGHVFNSESDSETILHLYEEYGVKCLEHLRGMFAFCLWDTHENQLFAARDRVGEKSLYFAEIPSGVVVSTELKAILKYYIAKPQINLEQLLAPIRYTAPTSKKDTYIEQIKRIEPGQYILVDDSGLQKFTYWKRNLASRFVGSVQEAKSETLRLMRESVDLCLRSDVPVAVMLSGGVDSSAIAALAKDTGREVHTITAGYKGKHSVDERDVAKRFAKEKGFIYHEVELDETDFNECFEEFTQYIDEPITDSAALAQWALYKKVKSLGFKVLLGGMGGDELFYGYGYWNNLAESMSLHKQHQNLFPWKGINKKKMFLDFLLKNWKHILYAGYPYKIAESSIGSWMYDDFRQFVNSGSFDFGEESFMLKDIQANFSFDLCENGKEIDSVYEFLFSYTMTMAYLYLSDREGMGNSIEIRSPFLDYKLVDFVSSLPLEIKYKKNHPKIFLKEILSGVVPDYILYATKRGFTPPNSFIQDVVNNYNYTFFKSESKFYNSVLTDRLLTLTLKK</sequence>
<dbReference type="RefSeq" id="WP_323298335.1">
    <property type="nucleotide sequence ID" value="NZ_JAYFUM010000024.1"/>
</dbReference>
<comment type="similarity">
    <text evidence="2">Belongs to the asparagine synthetase family.</text>
</comment>
<dbReference type="SUPFAM" id="SSF56235">
    <property type="entry name" value="N-terminal nucleophile aminohydrolases (Ntn hydrolases)"/>
    <property type="match status" value="1"/>
</dbReference>
<dbReference type="PROSITE" id="PS51278">
    <property type="entry name" value="GATASE_TYPE_2"/>
    <property type="match status" value="1"/>
</dbReference>
<evidence type="ECO:0000256" key="4">
    <source>
        <dbReference type="ARBA" id="ARBA00022741"/>
    </source>
</evidence>
<keyword evidence="6" id="KW-0315">Glutamine amidotransferase</keyword>
<dbReference type="InterPro" id="IPR029055">
    <property type="entry name" value="Ntn_hydrolases_N"/>
</dbReference>
<dbReference type="InterPro" id="IPR017932">
    <property type="entry name" value="GATase_2_dom"/>
</dbReference>
<dbReference type="CDD" id="cd01991">
    <property type="entry name" value="Asn_synthase_B_C"/>
    <property type="match status" value="1"/>
</dbReference>
<evidence type="ECO:0000256" key="3">
    <source>
        <dbReference type="ARBA" id="ARBA00012737"/>
    </source>
</evidence>
<dbReference type="PIRSF" id="PIRSF001589">
    <property type="entry name" value="Asn_synthetase_glu-h"/>
    <property type="match status" value="1"/>
</dbReference>
<feature type="domain" description="Glutamine amidotransferase type-2" evidence="8">
    <location>
        <begin position="2"/>
        <end position="214"/>
    </location>
</feature>
<organism evidence="9 10">
    <name type="scientific">Arcicella rigui</name>
    <dbReference type="NCBI Taxonomy" id="797020"/>
    <lineage>
        <taxon>Bacteria</taxon>
        <taxon>Pseudomonadati</taxon>
        <taxon>Bacteroidota</taxon>
        <taxon>Cytophagia</taxon>
        <taxon>Cytophagales</taxon>
        <taxon>Flectobacillaceae</taxon>
        <taxon>Arcicella</taxon>
    </lineage>
</organism>
<dbReference type="InterPro" id="IPR006426">
    <property type="entry name" value="Asn_synth_AEB"/>
</dbReference>
<dbReference type="Gene3D" id="3.60.20.10">
    <property type="entry name" value="Glutamine Phosphoribosylpyrophosphate, subunit 1, domain 1"/>
    <property type="match status" value="1"/>
</dbReference>
<evidence type="ECO:0000256" key="1">
    <source>
        <dbReference type="ARBA" id="ARBA00005187"/>
    </source>
</evidence>
<dbReference type="CDD" id="cd00712">
    <property type="entry name" value="AsnB"/>
    <property type="match status" value="1"/>
</dbReference>